<gene>
    <name evidence="3" type="ORF">GCM10017600_17510</name>
</gene>
<dbReference type="Proteomes" id="UP001143474">
    <property type="component" value="Unassembled WGS sequence"/>
</dbReference>
<evidence type="ECO:0000256" key="2">
    <source>
        <dbReference type="SAM" id="Phobius"/>
    </source>
</evidence>
<feature type="region of interest" description="Disordered" evidence="1">
    <location>
        <begin position="1"/>
        <end position="80"/>
    </location>
</feature>
<sequence>MADDGSRTDSDVLAASGSPADRGLASSDDDGHDFGDRRIRGDRRVHEEHRGREGREDLGDLEDLEGPGNHQDHENHGGHGSASSWLAVTVVVLGFAIGGVGLCAGPDWFLFCMGAAVCVMGGILLLVFRVFRDVVLDHPRSPFDPDDPDGT</sequence>
<keyword evidence="4" id="KW-1185">Reference proteome</keyword>
<dbReference type="AlphaFoldDB" id="A0A9W6HYW8"/>
<organism evidence="3 4">
    <name type="scientific">Streptosporangium carneum</name>
    <dbReference type="NCBI Taxonomy" id="47481"/>
    <lineage>
        <taxon>Bacteria</taxon>
        <taxon>Bacillati</taxon>
        <taxon>Actinomycetota</taxon>
        <taxon>Actinomycetes</taxon>
        <taxon>Streptosporangiales</taxon>
        <taxon>Streptosporangiaceae</taxon>
        <taxon>Streptosporangium</taxon>
    </lineage>
</organism>
<reference evidence="3" key="1">
    <citation type="journal article" date="2014" name="Int. J. Syst. Evol. Microbiol.">
        <title>Complete genome sequence of Corynebacterium casei LMG S-19264T (=DSM 44701T), isolated from a smear-ripened cheese.</title>
        <authorList>
            <consortium name="US DOE Joint Genome Institute (JGI-PGF)"/>
            <person name="Walter F."/>
            <person name="Albersmeier A."/>
            <person name="Kalinowski J."/>
            <person name="Ruckert C."/>
        </authorList>
    </citation>
    <scope>NUCLEOTIDE SEQUENCE</scope>
    <source>
        <strain evidence="3">VKM Ac-2007</strain>
    </source>
</reference>
<dbReference type="EMBL" id="BSEV01000002">
    <property type="protein sequence ID" value="GLK08346.1"/>
    <property type="molecule type" value="Genomic_DNA"/>
</dbReference>
<keyword evidence="2" id="KW-0472">Membrane</keyword>
<name>A0A9W6HYW8_9ACTN</name>
<feature type="transmembrane region" description="Helical" evidence="2">
    <location>
        <begin position="85"/>
        <end position="102"/>
    </location>
</feature>
<protein>
    <submittedName>
        <fullName evidence="3">Uncharacterized protein</fullName>
    </submittedName>
</protein>
<accession>A0A9W6HYW8</accession>
<feature type="transmembrane region" description="Helical" evidence="2">
    <location>
        <begin position="108"/>
        <end position="131"/>
    </location>
</feature>
<comment type="caution">
    <text evidence="3">The sequence shown here is derived from an EMBL/GenBank/DDBJ whole genome shotgun (WGS) entry which is preliminary data.</text>
</comment>
<evidence type="ECO:0000313" key="4">
    <source>
        <dbReference type="Proteomes" id="UP001143474"/>
    </source>
</evidence>
<feature type="compositionally biased region" description="Basic and acidic residues" evidence="1">
    <location>
        <begin position="32"/>
        <end position="58"/>
    </location>
</feature>
<dbReference type="NCBIfam" id="NF041681">
    <property type="entry name" value="HGxxPAAW"/>
    <property type="match status" value="1"/>
</dbReference>
<evidence type="ECO:0000256" key="1">
    <source>
        <dbReference type="SAM" id="MobiDB-lite"/>
    </source>
</evidence>
<dbReference type="RefSeq" id="WP_271216844.1">
    <property type="nucleotide sequence ID" value="NZ_BAAAVD010000044.1"/>
</dbReference>
<feature type="compositionally biased region" description="Basic and acidic residues" evidence="1">
    <location>
        <begin position="1"/>
        <end position="10"/>
    </location>
</feature>
<reference evidence="3" key="2">
    <citation type="submission" date="2023-01" db="EMBL/GenBank/DDBJ databases">
        <authorList>
            <person name="Sun Q."/>
            <person name="Evtushenko L."/>
        </authorList>
    </citation>
    <scope>NUCLEOTIDE SEQUENCE</scope>
    <source>
        <strain evidence="3">VKM Ac-2007</strain>
    </source>
</reference>
<keyword evidence="2" id="KW-0812">Transmembrane</keyword>
<evidence type="ECO:0000313" key="3">
    <source>
        <dbReference type="EMBL" id="GLK08346.1"/>
    </source>
</evidence>
<keyword evidence="2" id="KW-1133">Transmembrane helix</keyword>
<proteinExistence type="predicted"/>